<protein>
    <submittedName>
        <fullName evidence="1">Uncharacterized protein</fullName>
    </submittedName>
</protein>
<organism evidence="1">
    <name type="scientific">bioreactor metagenome</name>
    <dbReference type="NCBI Taxonomy" id="1076179"/>
    <lineage>
        <taxon>unclassified sequences</taxon>
        <taxon>metagenomes</taxon>
        <taxon>ecological metagenomes</taxon>
    </lineage>
</organism>
<gene>
    <name evidence="1" type="ORF">SDC9_173341</name>
</gene>
<accession>A0A645GIG7</accession>
<dbReference type="AlphaFoldDB" id="A0A645GIG7"/>
<proteinExistence type="predicted"/>
<reference evidence="1" key="1">
    <citation type="submission" date="2019-08" db="EMBL/GenBank/DDBJ databases">
        <authorList>
            <person name="Kucharzyk K."/>
            <person name="Murdoch R.W."/>
            <person name="Higgins S."/>
            <person name="Loffler F."/>
        </authorList>
    </citation>
    <scope>NUCLEOTIDE SEQUENCE</scope>
</reference>
<sequence>MHDGNKIARINCAFLDVERIDLDQRGVLVILFGYSAVFGLKRKHFGRGYIGHASKQHFVAVGDQIIKRIIIKQLRRY</sequence>
<evidence type="ECO:0000313" key="1">
    <source>
        <dbReference type="EMBL" id="MPN25920.1"/>
    </source>
</evidence>
<name>A0A645GIG7_9ZZZZ</name>
<comment type="caution">
    <text evidence="1">The sequence shown here is derived from an EMBL/GenBank/DDBJ whole genome shotgun (WGS) entry which is preliminary data.</text>
</comment>
<dbReference type="EMBL" id="VSSQ01075281">
    <property type="protein sequence ID" value="MPN25920.1"/>
    <property type="molecule type" value="Genomic_DNA"/>
</dbReference>